<keyword evidence="1" id="KW-0285">Flavoprotein</keyword>
<dbReference type="eggNOG" id="KOG1346">
    <property type="taxonomic scope" value="Eukaryota"/>
</dbReference>
<dbReference type="InterPro" id="IPR050446">
    <property type="entry name" value="FAD-oxidoreductase/Apoptosis"/>
</dbReference>
<dbReference type="OrthoDB" id="6029at2759"/>
<dbReference type="PANTHER" id="PTHR43557:SF4">
    <property type="entry name" value="APOPTOSIS-INDUCING FACTOR 1, MITOCHONDRIAL"/>
    <property type="match status" value="1"/>
</dbReference>
<name>E9G8R4_DAPPU</name>
<keyword evidence="5" id="KW-1185">Reference proteome</keyword>
<gene>
    <name evidence="4" type="ORF">DAPPUDRAFT_27414</name>
</gene>
<dbReference type="Proteomes" id="UP000000305">
    <property type="component" value="Unassembled WGS sequence"/>
</dbReference>
<dbReference type="STRING" id="6669.E9G8R4"/>
<dbReference type="Gene3D" id="3.50.50.60">
    <property type="entry name" value="FAD/NAD(P)-binding domain"/>
    <property type="match status" value="1"/>
</dbReference>
<dbReference type="InterPro" id="IPR036188">
    <property type="entry name" value="FAD/NAD-bd_sf"/>
</dbReference>
<dbReference type="PANTHER" id="PTHR43557">
    <property type="entry name" value="APOPTOSIS-INDUCING FACTOR 1"/>
    <property type="match status" value="1"/>
</dbReference>
<evidence type="ECO:0000256" key="2">
    <source>
        <dbReference type="ARBA" id="ARBA00022827"/>
    </source>
</evidence>
<organism evidence="4 5">
    <name type="scientific">Daphnia pulex</name>
    <name type="common">Water flea</name>
    <dbReference type="NCBI Taxonomy" id="6669"/>
    <lineage>
        <taxon>Eukaryota</taxon>
        <taxon>Metazoa</taxon>
        <taxon>Ecdysozoa</taxon>
        <taxon>Arthropoda</taxon>
        <taxon>Crustacea</taxon>
        <taxon>Branchiopoda</taxon>
        <taxon>Diplostraca</taxon>
        <taxon>Cladocera</taxon>
        <taxon>Anomopoda</taxon>
        <taxon>Daphniidae</taxon>
        <taxon>Daphnia</taxon>
    </lineage>
</organism>
<dbReference type="PhylomeDB" id="E9G8R4"/>
<evidence type="ECO:0000313" key="5">
    <source>
        <dbReference type="Proteomes" id="UP000000305"/>
    </source>
</evidence>
<dbReference type="KEGG" id="dpx:DAPPUDRAFT_27414"/>
<dbReference type="HOGENOM" id="CLU_2729506_0_0_1"/>
<evidence type="ECO:0000256" key="3">
    <source>
        <dbReference type="ARBA" id="ARBA00023002"/>
    </source>
</evidence>
<protein>
    <recommendedName>
        <fullName evidence="6">FAD/NAD(P)-binding domain-containing protein</fullName>
    </recommendedName>
</protein>
<evidence type="ECO:0000313" key="4">
    <source>
        <dbReference type="EMBL" id="EFX84224.1"/>
    </source>
</evidence>
<sequence length="81" mass="8691">TDHVVSVVGWNANTDLAVASGLEIDSNFGGYGVNTELEARSTVWLVGDAAFLCDIKLVRRRMEHSYHAVVSGRLAGENNTG</sequence>
<evidence type="ECO:0000256" key="1">
    <source>
        <dbReference type="ARBA" id="ARBA00022630"/>
    </source>
</evidence>
<dbReference type="EMBL" id="GL732535">
    <property type="protein sequence ID" value="EFX84224.1"/>
    <property type="molecule type" value="Genomic_DNA"/>
</dbReference>
<dbReference type="InParanoid" id="E9G8R4"/>
<feature type="non-terminal residue" evidence="4">
    <location>
        <position position="1"/>
    </location>
</feature>
<reference evidence="4 5" key="1">
    <citation type="journal article" date="2011" name="Science">
        <title>The ecoresponsive genome of Daphnia pulex.</title>
        <authorList>
            <person name="Colbourne J.K."/>
            <person name="Pfrender M.E."/>
            <person name="Gilbert D."/>
            <person name="Thomas W.K."/>
            <person name="Tucker A."/>
            <person name="Oakley T.H."/>
            <person name="Tokishita S."/>
            <person name="Aerts A."/>
            <person name="Arnold G.J."/>
            <person name="Basu M.K."/>
            <person name="Bauer D.J."/>
            <person name="Caceres C.E."/>
            <person name="Carmel L."/>
            <person name="Casola C."/>
            <person name="Choi J.H."/>
            <person name="Detter J.C."/>
            <person name="Dong Q."/>
            <person name="Dusheyko S."/>
            <person name="Eads B.D."/>
            <person name="Frohlich T."/>
            <person name="Geiler-Samerotte K.A."/>
            <person name="Gerlach D."/>
            <person name="Hatcher P."/>
            <person name="Jogdeo S."/>
            <person name="Krijgsveld J."/>
            <person name="Kriventseva E.V."/>
            <person name="Kultz D."/>
            <person name="Laforsch C."/>
            <person name="Lindquist E."/>
            <person name="Lopez J."/>
            <person name="Manak J.R."/>
            <person name="Muller J."/>
            <person name="Pangilinan J."/>
            <person name="Patwardhan R.P."/>
            <person name="Pitluck S."/>
            <person name="Pritham E.J."/>
            <person name="Rechtsteiner A."/>
            <person name="Rho M."/>
            <person name="Rogozin I.B."/>
            <person name="Sakarya O."/>
            <person name="Salamov A."/>
            <person name="Schaack S."/>
            <person name="Shapiro H."/>
            <person name="Shiga Y."/>
            <person name="Skalitzky C."/>
            <person name="Smith Z."/>
            <person name="Souvorov A."/>
            <person name="Sung W."/>
            <person name="Tang Z."/>
            <person name="Tsuchiya D."/>
            <person name="Tu H."/>
            <person name="Vos H."/>
            <person name="Wang M."/>
            <person name="Wolf Y.I."/>
            <person name="Yamagata H."/>
            <person name="Yamada T."/>
            <person name="Ye Y."/>
            <person name="Shaw J.R."/>
            <person name="Andrews J."/>
            <person name="Crease T.J."/>
            <person name="Tang H."/>
            <person name="Lucas S.M."/>
            <person name="Robertson H.M."/>
            <person name="Bork P."/>
            <person name="Koonin E.V."/>
            <person name="Zdobnov E.M."/>
            <person name="Grigoriev I.V."/>
            <person name="Lynch M."/>
            <person name="Boore J.L."/>
        </authorList>
    </citation>
    <scope>NUCLEOTIDE SEQUENCE [LARGE SCALE GENOMIC DNA]</scope>
</reference>
<keyword evidence="3" id="KW-0560">Oxidoreductase</keyword>
<evidence type="ECO:0008006" key="6">
    <source>
        <dbReference type="Google" id="ProtNLM"/>
    </source>
</evidence>
<accession>E9G8R4</accession>
<dbReference type="GO" id="GO:0016491">
    <property type="term" value="F:oxidoreductase activity"/>
    <property type="evidence" value="ECO:0007669"/>
    <property type="project" value="UniProtKB-KW"/>
</dbReference>
<feature type="non-terminal residue" evidence="4">
    <location>
        <position position="81"/>
    </location>
</feature>
<keyword evidence="2" id="KW-0274">FAD</keyword>
<proteinExistence type="predicted"/>
<dbReference type="AlphaFoldDB" id="E9G8R4"/>